<feature type="chain" id="PRO_5003600545" description="beta-N-acetylhexosaminidase" evidence="8">
    <location>
        <begin position="31"/>
        <end position="619"/>
    </location>
</feature>
<dbReference type="EMBL" id="CM001440">
    <property type="protein sequence ID" value="EHR63534.1"/>
    <property type="molecule type" value="Genomic_DNA"/>
</dbReference>
<dbReference type="PANTHER" id="PTHR30480">
    <property type="entry name" value="BETA-HEXOSAMINIDASE-RELATED"/>
    <property type="match status" value="1"/>
</dbReference>
<dbReference type="InterPro" id="IPR036962">
    <property type="entry name" value="Glyco_hydro_3_N_sf"/>
</dbReference>
<keyword evidence="8" id="KW-0732">Signal</keyword>
<organism evidence="11 12">
    <name type="scientific">Saccharomonospora cyanea NA-134</name>
    <dbReference type="NCBI Taxonomy" id="882082"/>
    <lineage>
        <taxon>Bacteria</taxon>
        <taxon>Bacillati</taxon>
        <taxon>Actinomycetota</taxon>
        <taxon>Actinomycetes</taxon>
        <taxon>Pseudonocardiales</taxon>
        <taxon>Pseudonocardiaceae</taxon>
        <taxon>Saccharomonospora</taxon>
    </lineage>
</organism>
<sequence>MTTRRARPWKARATAALVGLLAVTTGVASAQAQQSTSTTDAEVASGRKGGQSWPERTLRSMTLEQKVGQLFVADVWGRSADEAHPGNQKKYGVDTPSDVVRKYHVGGVIYFNHGGTDNIETPRQVARLSNGLQRTALRAEPRIPLIIAVDQEGGRVTRIAEHVTEYPSAMALGASRDVEGARAAAAISAAELRAMGITQDFAPVADVNSNPLNPVIGSRSFSSDAELAGEFVAAQVDGYENSGPAAKRVSAAAKHFPGHGDAKDDSHVGLPVIDRSEEDWRTHDLPPFRKAVEADIDAIMTAHISVPSLDPSGDPATLSKPIMTGLLREELGYDGVVVTDSLGMAGVREMYSDAEIPVRALEAGVDQMLMPPDLDAAIGGVLDAVRSGRLTEQRIDESVLRILELKHERGIVARPIVNERRVDDLVGTRKNREAVQRITDRSTTVLRDDAGLLPLASHARKVLVTGWNRPNYPGYAAEPVDALARALSEHTDAEVEAISTGTAPDPATIDEVATASGDADVVIVLTNGLRGSAAQRQLVERLTSTDTPVIAVAVQEPYDPGHADVPTWIATYDWRDVTMTSLAKVLAGERSPEGKLPVAVPSGADPAQTLYPFGHGLTW</sequence>
<evidence type="ECO:0000256" key="8">
    <source>
        <dbReference type="SAM" id="SignalP"/>
    </source>
</evidence>
<feature type="region of interest" description="Disordered" evidence="7">
    <location>
        <begin position="29"/>
        <end position="53"/>
    </location>
</feature>
<gene>
    <name evidence="11" type="ORF">SaccyDRAFT_4728</name>
</gene>
<evidence type="ECO:0000256" key="6">
    <source>
        <dbReference type="RuleBase" id="RU361161"/>
    </source>
</evidence>
<reference evidence="11 12" key="1">
    <citation type="submission" date="2011-11" db="EMBL/GenBank/DDBJ databases">
        <title>The Noncontiguous Finished sequence of Saccharomonospora cyanea NA-134.</title>
        <authorList>
            <consortium name="US DOE Joint Genome Institute"/>
            <person name="Lucas S."/>
            <person name="Han J."/>
            <person name="Lapidus A."/>
            <person name="Cheng J.-F."/>
            <person name="Goodwin L."/>
            <person name="Pitluck S."/>
            <person name="Peters L."/>
            <person name="Ovchinnikova G."/>
            <person name="Lu M."/>
            <person name="Detter J.C."/>
            <person name="Han C."/>
            <person name="Tapia R."/>
            <person name="Land M."/>
            <person name="Hauser L."/>
            <person name="Kyrpides N."/>
            <person name="Ivanova N."/>
            <person name="Pagani I."/>
            <person name="Brambilla E.-M."/>
            <person name="Klenk H.-P."/>
            <person name="Woyke T."/>
        </authorList>
    </citation>
    <scope>NUCLEOTIDE SEQUENCE [LARGE SCALE GENOMIC DNA]</scope>
    <source>
        <strain evidence="11 12">NA-134</strain>
    </source>
</reference>
<dbReference type="Gene3D" id="3.40.50.1700">
    <property type="entry name" value="Glycoside hydrolase family 3 C-terminal domain"/>
    <property type="match status" value="1"/>
</dbReference>
<evidence type="ECO:0000256" key="2">
    <source>
        <dbReference type="ARBA" id="ARBA00005336"/>
    </source>
</evidence>
<dbReference type="RefSeq" id="WP_005459877.1">
    <property type="nucleotide sequence ID" value="NZ_CM001440.1"/>
</dbReference>
<dbReference type="Gene3D" id="3.20.20.300">
    <property type="entry name" value="Glycoside hydrolase, family 3, N-terminal domain"/>
    <property type="match status" value="1"/>
</dbReference>
<accession>H5XK99</accession>
<dbReference type="SUPFAM" id="SSF51445">
    <property type="entry name" value="(Trans)glycosidases"/>
    <property type="match status" value="1"/>
</dbReference>
<dbReference type="OrthoDB" id="9805821at2"/>
<comment type="similarity">
    <text evidence="2 6">Belongs to the glycosyl hydrolase 3 family.</text>
</comment>
<evidence type="ECO:0000256" key="1">
    <source>
        <dbReference type="ARBA" id="ARBA00001231"/>
    </source>
</evidence>
<feature type="domain" description="Glycoside hydrolase family 3 C-terminal" evidence="10">
    <location>
        <begin position="444"/>
        <end position="618"/>
    </location>
</feature>
<dbReference type="PRINTS" id="PR00133">
    <property type="entry name" value="GLHYDRLASE3"/>
</dbReference>
<dbReference type="PANTHER" id="PTHR30480:SF13">
    <property type="entry name" value="BETA-HEXOSAMINIDASE"/>
    <property type="match status" value="1"/>
</dbReference>
<dbReference type="Pfam" id="PF01915">
    <property type="entry name" value="Glyco_hydro_3_C"/>
    <property type="match status" value="1"/>
</dbReference>
<dbReference type="EC" id="3.2.1.52" evidence="3"/>
<dbReference type="GO" id="GO:0009254">
    <property type="term" value="P:peptidoglycan turnover"/>
    <property type="evidence" value="ECO:0007669"/>
    <property type="project" value="TreeGrafter"/>
</dbReference>
<dbReference type="Proteomes" id="UP000002791">
    <property type="component" value="Chromosome"/>
</dbReference>
<dbReference type="InterPro" id="IPR036881">
    <property type="entry name" value="Glyco_hydro_3_C_sf"/>
</dbReference>
<keyword evidence="4 6" id="KW-0378">Hydrolase</keyword>
<dbReference type="GO" id="GO:0004563">
    <property type="term" value="F:beta-N-acetylhexosaminidase activity"/>
    <property type="evidence" value="ECO:0007669"/>
    <property type="project" value="UniProtKB-EC"/>
</dbReference>
<name>H5XK99_9PSEU</name>
<evidence type="ECO:0000313" key="11">
    <source>
        <dbReference type="EMBL" id="EHR63534.1"/>
    </source>
</evidence>
<dbReference type="InterPro" id="IPR050226">
    <property type="entry name" value="NagZ_Beta-hexosaminidase"/>
</dbReference>
<evidence type="ECO:0000313" key="12">
    <source>
        <dbReference type="Proteomes" id="UP000002791"/>
    </source>
</evidence>
<comment type="catalytic activity">
    <reaction evidence="1">
        <text>Hydrolysis of terminal non-reducing N-acetyl-D-hexosamine residues in N-acetyl-beta-D-hexosaminides.</text>
        <dbReference type="EC" id="3.2.1.52"/>
    </reaction>
</comment>
<proteinExistence type="inferred from homology"/>
<dbReference type="STRING" id="882082.SaccyDRAFT_4728"/>
<evidence type="ECO:0000259" key="10">
    <source>
        <dbReference type="Pfam" id="PF01915"/>
    </source>
</evidence>
<dbReference type="InterPro" id="IPR017853">
    <property type="entry name" value="GH"/>
</dbReference>
<evidence type="ECO:0000256" key="7">
    <source>
        <dbReference type="SAM" id="MobiDB-lite"/>
    </source>
</evidence>
<dbReference type="InterPro" id="IPR002772">
    <property type="entry name" value="Glyco_hydro_3_C"/>
</dbReference>
<dbReference type="SUPFAM" id="SSF52279">
    <property type="entry name" value="Beta-D-glucan exohydrolase, C-terminal domain"/>
    <property type="match status" value="1"/>
</dbReference>
<dbReference type="HOGENOM" id="CLU_008392_5_3_11"/>
<evidence type="ECO:0000256" key="4">
    <source>
        <dbReference type="ARBA" id="ARBA00022801"/>
    </source>
</evidence>
<dbReference type="GO" id="GO:0005975">
    <property type="term" value="P:carbohydrate metabolic process"/>
    <property type="evidence" value="ECO:0007669"/>
    <property type="project" value="InterPro"/>
</dbReference>
<dbReference type="eggNOG" id="COG1472">
    <property type="taxonomic scope" value="Bacteria"/>
</dbReference>
<dbReference type="AlphaFoldDB" id="H5XK99"/>
<dbReference type="FunFam" id="3.20.20.300:FF:000014">
    <property type="entry name" value="Beta-hexosaminidase, lipoprotein"/>
    <property type="match status" value="1"/>
</dbReference>
<dbReference type="PROSITE" id="PS00775">
    <property type="entry name" value="GLYCOSYL_HYDROL_F3"/>
    <property type="match status" value="1"/>
</dbReference>
<feature type="domain" description="Glycoside hydrolase family 3 N-terminal" evidence="9">
    <location>
        <begin position="62"/>
        <end position="405"/>
    </location>
</feature>
<feature type="compositionally biased region" description="Low complexity" evidence="7">
    <location>
        <begin position="29"/>
        <end position="39"/>
    </location>
</feature>
<evidence type="ECO:0000256" key="3">
    <source>
        <dbReference type="ARBA" id="ARBA00012663"/>
    </source>
</evidence>
<keyword evidence="12" id="KW-1185">Reference proteome</keyword>
<dbReference type="InterPro" id="IPR001764">
    <property type="entry name" value="Glyco_hydro_3_N"/>
</dbReference>
<dbReference type="InterPro" id="IPR019800">
    <property type="entry name" value="Glyco_hydro_3_AS"/>
</dbReference>
<dbReference type="Pfam" id="PF00933">
    <property type="entry name" value="Glyco_hydro_3"/>
    <property type="match status" value="1"/>
</dbReference>
<evidence type="ECO:0000256" key="5">
    <source>
        <dbReference type="ARBA" id="ARBA00023295"/>
    </source>
</evidence>
<evidence type="ECO:0000259" key="9">
    <source>
        <dbReference type="Pfam" id="PF00933"/>
    </source>
</evidence>
<keyword evidence="5 6" id="KW-0326">Glycosidase</keyword>
<feature type="signal peptide" evidence="8">
    <location>
        <begin position="1"/>
        <end position="30"/>
    </location>
</feature>
<protein>
    <recommendedName>
        <fullName evidence="3">beta-N-acetylhexosaminidase</fullName>
        <ecNumber evidence="3">3.2.1.52</ecNumber>
    </recommendedName>
</protein>